<organism evidence="1 2">
    <name type="scientific">Spirosoma pollinicola</name>
    <dbReference type="NCBI Taxonomy" id="2057025"/>
    <lineage>
        <taxon>Bacteria</taxon>
        <taxon>Pseudomonadati</taxon>
        <taxon>Bacteroidota</taxon>
        <taxon>Cytophagia</taxon>
        <taxon>Cytophagales</taxon>
        <taxon>Cytophagaceae</taxon>
        <taxon>Spirosoma</taxon>
    </lineage>
</organism>
<dbReference type="KEGG" id="spir:CWM47_32985"/>
<evidence type="ECO:0000313" key="1">
    <source>
        <dbReference type="EMBL" id="AUD07589.1"/>
    </source>
</evidence>
<sequence length="178" mass="18774">MLSLALTGLAQTVEYTLRYNIALSRYEAYGRPNFTQSQYNWGSAQVSVVTPTSVANSAFTINSVAAGGWVDNSQIYGVQNLDFHAVGSNGLKVDLVSGQETLLFTFVLPGGVCTPGLRLFVNGSDPNSSAAGMQGGDFANTMYSANDILGGTNLYLQNYANTGTVCTTCNLTAPTLSK</sequence>
<dbReference type="OrthoDB" id="9803752at2"/>
<name>A0A2K8ZCM3_9BACT</name>
<accession>A0A2K8ZCM3</accession>
<proteinExistence type="predicted"/>
<dbReference type="AlphaFoldDB" id="A0A2K8ZCM3"/>
<reference evidence="1 2" key="1">
    <citation type="submission" date="2017-11" db="EMBL/GenBank/DDBJ databases">
        <title>Taxonomic description and genome sequences of Spirosoma HA7 sp. nov., isolated from pollen microhabitat of Corylus avellana.</title>
        <authorList>
            <person name="Ambika Manirajan B."/>
            <person name="Suarez C."/>
            <person name="Ratering S."/>
            <person name="Geissler-Plaum R."/>
            <person name="Cardinale M."/>
            <person name="Sylvia S."/>
        </authorList>
    </citation>
    <scope>NUCLEOTIDE SEQUENCE [LARGE SCALE GENOMIC DNA]</scope>
    <source>
        <strain evidence="1 2">HA7</strain>
    </source>
</reference>
<dbReference type="EMBL" id="CP025096">
    <property type="protein sequence ID" value="AUD07589.1"/>
    <property type="molecule type" value="Genomic_DNA"/>
</dbReference>
<keyword evidence="2" id="KW-1185">Reference proteome</keyword>
<evidence type="ECO:0000313" key="2">
    <source>
        <dbReference type="Proteomes" id="UP000232883"/>
    </source>
</evidence>
<dbReference type="Proteomes" id="UP000232883">
    <property type="component" value="Chromosome"/>
</dbReference>
<gene>
    <name evidence="1" type="ORF">CWM47_32985</name>
</gene>
<protein>
    <submittedName>
        <fullName evidence="1">Uncharacterized protein</fullName>
    </submittedName>
</protein>